<accession>A0A0W8FF02</accession>
<feature type="transmembrane region" description="Helical" evidence="1">
    <location>
        <begin position="279"/>
        <end position="302"/>
    </location>
</feature>
<dbReference type="AlphaFoldDB" id="A0A0W8FF02"/>
<sequence length="331" mass="33815">MRRILISLILLLLFLPAGGQALEMLSGDQVTIDTPIDDDVLVSGGTVTVNAPVSSLTVAGGTVTVNAPVEGDIVAAGGTIDVNEAAGGKLMAAGGEITLAGNVTNMLATGGTITITRTAVVERDAVLSGGAVSHSGAVGGNLTVMAGSFENVGTAGRIDFDPSRDTGWGLAPLLGLIALVFALGFLILGIIAILLFPGLFAAVAAEIRSRPVVKTVVGFFAIIVTAILILIAAVTIIALPLAAVLLLLFILALWFANLFVAFALGSIVVSWFRRDTHRVIAFVLGFIVLYLLFAIPIVGWLIQLIAVSLGYGAILYAARAYRGGTAGAAPA</sequence>
<evidence type="ECO:0000259" key="2">
    <source>
        <dbReference type="Pfam" id="PF26514"/>
    </source>
</evidence>
<keyword evidence="1" id="KW-1133">Transmembrane helix</keyword>
<organism evidence="3">
    <name type="scientific">hydrocarbon metagenome</name>
    <dbReference type="NCBI Taxonomy" id="938273"/>
    <lineage>
        <taxon>unclassified sequences</taxon>
        <taxon>metagenomes</taxon>
        <taxon>ecological metagenomes</taxon>
    </lineage>
</organism>
<protein>
    <recommendedName>
        <fullName evidence="2">DUF8173 domain-containing protein</fullName>
    </recommendedName>
</protein>
<feature type="transmembrane region" description="Helical" evidence="1">
    <location>
        <begin position="173"/>
        <end position="204"/>
    </location>
</feature>
<gene>
    <name evidence="3" type="ORF">ASZ90_010809</name>
</gene>
<keyword evidence="1" id="KW-0812">Transmembrane</keyword>
<name>A0A0W8FF02_9ZZZZ</name>
<feature type="transmembrane region" description="Helical" evidence="1">
    <location>
        <begin position="216"/>
        <end position="239"/>
    </location>
</feature>
<dbReference type="EMBL" id="LNQE01001286">
    <property type="protein sequence ID" value="KUG19467.1"/>
    <property type="molecule type" value="Genomic_DNA"/>
</dbReference>
<evidence type="ECO:0000256" key="1">
    <source>
        <dbReference type="SAM" id="Phobius"/>
    </source>
</evidence>
<feature type="transmembrane region" description="Helical" evidence="1">
    <location>
        <begin position="245"/>
        <end position="272"/>
    </location>
</feature>
<comment type="caution">
    <text evidence="3">The sequence shown here is derived from an EMBL/GenBank/DDBJ whole genome shotgun (WGS) entry which is preliminary data.</text>
</comment>
<feature type="domain" description="DUF8173" evidence="2">
    <location>
        <begin position="185"/>
        <end position="319"/>
    </location>
</feature>
<proteinExistence type="predicted"/>
<dbReference type="InterPro" id="IPR058486">
    <property type="entry name" value="DUF8173"/>
</dbReference>
<evidence type="ECO:0000313" key="3">
    <source>
        <dbReference type="EMBL" id="KUG19467.1"/>
    </source>
</evidence>
<dbReference type="Pfam" id="PF26514">
    <property type="entry name" value="DUF8173"/>
    <property type="match status" value="1"/>
</dbReference>
<reference evidence="3" key="1">
    <citation type="journal article" date="2015" name="Proc. Natl. Acad. Sci. U.S.A.">
        <title>Networks of energetic and metabolic interactions define dynamics in microbial communities.</title>
        <authorList>
            <person name="Embree M."/>
            <person name="Liu J.K."/>
            <person name="Al-Bassam M.M."/>
            <person name="Zengler K."/>
        </authorList>
    </citation>
    <scope>NUCLEOTIDE SEQUENCE</scope>
</reference>
<keyword evidence="1" id="KW-0472">Membrane</keyword>